<dbReference type="Pfam" id="PF14375">
    <property type="entry name" value="Cys_rich_CWC"/>
    <property type="match status" value="1"/>
</dbReference>
<evidence type="ECO:0000313" key="2">
    <source>
        <dbReference type="Proteomes" id="UP000190235"/>
    </source>
</evidence>
<accession>A0A1M7MNV2</accession>
<name>A0A1M7MNV2_9FLAO</name>
<protein>
    <submittedName>
        <fullName evidence="1">Cysteine-rich CWC</fullName>
    </submittedName>
</protein>
<proteinExistence type="predicted"/>
<gene>
    <name evidence="1" type="ORF">SAMN05878281_2594</name>
</gene>
<dbReference type="OrthoDB" id="9800168at2"/>
<dbReference type="Proteomes" id="UP000190235">
    <property type="component" value="Chromosome I"/>
</dbReference>
<evidence type="ECO:0000313" key="1">
    <source>
        <dbReference type="EMBL" id="SHM92643.1"/>
    </source>
</evidence>
<reference evidence="2" key="1">
    <citation type="submission" date="2016-11" db="EMBL/GenBank/DDBJ databases">
        <authorList>
            <person name="Varghese N."/>
            <person name="Submissions S."/>
        </authorList>
    </citation>
    <scope>NUCLEOTIDE SEQUENCE [LARGE SCALE GENOMIC DNA]</scope>
    <source>
        <strain evidence="2">ACAM 48</strain>
    </source>
</reference>
<sequence length="83" mass="9930">MIKHEEKYCPRCKTEFECKVGSIQLCQCSDIKLENKELEYIRGLYENCLCAKCMKELKTEFHNQNFQNKLKDILGVFYRSPKK</sequence>
<dbReference type="EMBL" id="LT670848">
    <property type="protein sequence ID" value="SHM92643.1"/>
    <property type="molecule type" value="Genomic_DNA"/>
</dbReference>
<dbReference type="AlphaFoldDB" id="A0A1M7MNV2"/>
<dbReference type="RefSeq" id="WP_079735602.1">
    <property type="nucleotide sequence ID" value="NZ_LT670848.1"/>
</dbReference>
<dbReference type="InterPro" id="IPR032720">
    <property type="entry name" value="Cys_rich_CWC"/>
</dbReference>
<organism evidence="1 2">
    <name type="scientific">Salegentibacter salegens</name>
    <dbReference type="NCBI Taxonomy" id="143223"/>
    <lineage>
        <taxon>Bacteria</taxon>
        <taxon>Pseudomonadati</taxon>
        <taxon>Bacteroidota</taxon>
        <taxon>Flavobacteriia</taxon>
        <taxon>Flavobacteriales</taxon>
        <taxon>Flavobacteriaceae</taxon>
        <taxon>Salegentibacter</taxon>
    </lineage>
</organism>
<keyword evidence="2" id="KW-1185">Reference proteome</keyword>